<dbReference type="PANTHER" id="PTHR30193:SF37">
    <property type="entry name" value="INNER MEMBRANE ABC TRANSPORTER PERMEASE PROTEIN YCJO"/>
    <property type="match status" value="1"/>
</dbReference>
<feature type="transmembrane region" description="Helical" evidence="7">
    <location>
        <begin position="273"/>
        <end position="293"/>
    </location>
</feature>
<evidence type="ECO:0000256" key="1">
    <source>
        <dbReference type="ARBA" id="ARBA00004651"/>
    </source>
</evidence>
<protein>
    <submittedName>
        <fullName evidence="9">Binding-protein-dependent transporters inner membrane component</fullName>
    </submittedName>
</protein>
<feature type="transmembrane region" description="Helical" evidence="7">
    <location>
        <begin position="83"/>
        <end position="105"/>
    </location>
</feature>
<dbReference type="KEGG" id="palo:E6C60_0357"/>
<dbReference type="Gene3D" id="1.10.3720.10">
    <property type="entry name" value="MetI-like"/>
    <property type="match status" value="1"/>
</dbReference>
<feature type="domain" description="ABC transmembrane type-1" evidence="8">
    <location>
        <begin position="79"/>
        <end position="294"/>
    </location>
</feature>
<dbReference type="CDD" id="cd06261">
    <property type="entry name" value="TM_PBP2"/>
    <property type="match status" value="1"/>
</dbReference>
<dbReference type="GO" id="GO:0055085">
    <property type="term" value="P:transmembrane transport"/>
    <property type="evidence" value="ECO:0007669"/>
    <property type="project" value="InterPro"/>
</dbReference>
<evidence type="ECO:0000256" key="3">
    <source>
        <dbReference type="ARBA" id="ARBA00022475"/>
    </source>
</evidence>
<evidence type="ECO:0000256" key="5">
    <source>
        <dbReference type="ARBA" id="ARBA00022989"/>
    </source>
</evidence>
<evidence type="ECO:0000256" key="4">
    <source>
        <dbReference type="ARBA" id="ARBA00022692"/>
    </source>
</evidence>
<organism evidence="9 10">
    <name type="scientific">Paenibacillus algicola</name>
    <dbReference type="NCBI Taxonomy" id="2565926"/>
    <lineage>
        <taxon>Bacteria</taxon>
        <taxon>Bacillati</taxon>
        <taxon>Bacillota</taxon>
        <taxon>Bacilli</taxon>
        <taxon>Bacillales</taxon>
        <taxon>Paenibacillaceae</taxon>
        <taxon>Paenibacillus</taxon>
    </lineage>
</organism>
<feature type="transmembrane region" description="Helical" evidence="7">
    <location>
        <begin position="223"/>
        <end position="240"/>
    </location>
</feature>
<dbReference type="OrthoDB" id="9785347at2"/>
<name>A0A4P8XIF0_9BACL</name>
<accession>A0A4P8XIF0</accession>
<proteinExistence type="inferred from homology"/>
<evidence type="ECO:0000256" key="6">
    <source>
        <dbReference type="ARBA" id="ARBA00023136"/>
    </source>
</evidence>
<evidence type="ECO:0000313" key="10">
    <source>
        <dbReference type="Proteomes" id="UP000300879"/>
    </source>
</evidence>
<keyword evidence="2 7" id="KW-0813">Transport</keyword>
<keyword evidence="4 7" id="KW-0812">Transmembrane</keyword>
<dbReference type="GO" id="GO:0005886">
    <property type="term" value="C:plasma membrane"/>
    <property type="evidence" value="ECO:0007669"/>
    <property type="project" value="UniProtKB-SubCell"/>
</dbReference>
<dbReference type="SUPFAM" id="SSF161098">
    <property type="entry name" value="MetI-like"/>
    <property type="match status" value="1"/>
</dbReference>
<dbReference type="InterPro" id="IPR051393">
    <property type="entry name" value="ABC_transporter_permease"/>
</dbReference>
<evidence type="ECO:0000259" key="8">
    <source>
        <dbReference type="PROSITE" id="PS50928"/>
    </source>
</evidence>
<keyword evidence="3" id="KW-1003">Cell membrane</keyword>
<comment type="subcellular location">
    <subcellularLocation>
        <location evidence="1 7">Cell membrane</location>
        <topology evidence="1 7">Multi-pass membrane protein</topology>
    </subcellularLocation>
</comment>
<keyword evidence="10" id="KW-1185">Reference proteome</keyword>
<dbReference type="AlphaFoldDB" id="A0A4P8XIF0"/>
<feature type="transmembrane region" description="Helical" evidence="7">
    <location>
        <begin position="160"/>
        <end position="178"/>
    </location>
</feature>
<dbReference type="PROSITE" id="PS50928">
    <property type="entry name" value="ABC_TM1"/>
    <property type="match status" value="1"/>
</dbReference>
<dbReference type="RefSeq" id="WP_138224199.1">
    <property type="nucleotide sequence ID" value="NZ_CP040396.1"/>
</dbReference>
<feature type="transmembrane region" description="Helical" evidence="7">
    <location>
        <begin position="21"/>
        <end position="42"/>
    </location>
</feature>
<dbReference type="Pfam" id="PF00528">
    <property type="entry name" value="BPD_transp_1"/>
    <property type="match status" value="1"/>
</dbReference>
<feature type="transmembrane region" description="Helical" evidence="7">
    <location>
        <begin position="117"/>
        <end position="140"/>
    </location>
</feature>
<gene>
    <name evidence="9" type="ORF">E6C60_0357</name>
</gene>
<dbReference type="PANTHER" id="PTHR30193">
    <property type="entry name" value="ABC TRANSPORTER PERMEASE PROTEIN"/>
    <property type="match status" value="1"/>
</dbReference>
<dbReference type="Proteomes" id="UP000300879">
    <property type="component" value="Chromosome"/>
</dbReference>
<keyword evidence="5 7" id="KW-1133">Transmembrane helix</keyword>
<evidence type="ECO:0000313" key="9">
    <source>
        <dbReference type="EMBL" id="QCT01081.1"/>
    </source>
</evidence>
<evidence type="ECO:0000256" key="7">
    <source>
        <dbReference type="RuleBase" id="RU363032"/>
    </source>
</evidence>
<comment type="similarity">
    <text evidence="7">Belongs to the binding-protein-dependent transport system permease family.</text>
</comment>
<sequence length="305" mass="34953">MNTPGESKLWHKQSFKDHVSAYLYLLPFFLIFGIFTLFPVFWSAYISFFSWDVLGTKKYIGFQNYIWLFTDDPKFWKSVLNTFSIWLMSTIPNLFLALVLANILNQRFIKGKKLFRLGVIIPNITSLVAVAVIFGSFFGYNYGLINYFLSELGLDKYDWGASYWGAQFAVAVMVIWRWTGYNAVIYLAALQSIPADLYEAARIDGASRTQQFFKITIPMIRPMIIFTVIMSTIGGMQLFVEPLIFSGPTGGPEGQTLTMVLYLYTEAFTNNNYGYASAIAWMLFLIILLFSMFNNFLTKKINSAQ</sequence>
<evidence type="ECO:0000256" key="2">
    <source>
        <dbReference type="ARBA" id="ARBA00022448"/>
    </source>
</evidence>
<reference evidence="9 10" key="1">
    <citation type="submission" date="2019-05" db="EMBL/GenBank/DDBJ databases">
        <authorList>
            <person name="Chen C."/>
        </authorList>
    </citation>
    <scope>NUCLEOTIDE SEQUENCE [LARGE SCALE GENOMIC DNA]</scope>
    <source>
        <strain evidence="9 10">HB172198</strain>
    </source>
</reference>
<keyword evidence="6 7" id="KW-0472">Membrane</keyword>
<dbReference type="InterPro" id="IPR000515">
    <property type="entry name" value="MetI-like"/>
</dbReference>
<dbReference type="EMBL" id="CP040396">
    <property type="protein sequence ID" value="QCT01081.1"/>
    <property type="molecule type" value="Genomic_DNA"/>
</dbReference>
<dbReference type="InterPro" id="IPR035906">
    <property type="entry name" value="MetI-like_sf"/>
</dbReference>